<dbReference type="Proteomes" id="UP000006455">
    <property type="component" value="Unassembled WGS sequence"/>
</dbReference>
<organism evidence="1 2">
    <name type="scientific">Mycobacterium colombiense CECT 3035</name>
    <dbReference type="NCBI Taxonomy" id="1041522"/>
    <lineage>
        <taxon>Bacteria</taxon>
        <taxon>Bacillati</taxon>
        <taxon>Actinomycetota</taxon>
        <taxon>Actinomycetes</taxon>
        <taxon>Mycobacteriales</taxon>
        <taxon>Mycobacteriaceae</taxon>
        <taxon>Mycobacterium</taxon>
        <taxon>Mycobacterium avium complex (MAC)</taxon>
    </lineage>
</organism>
<dbReference type="AlphaFoldDB" id="J5E7T0"/>
<comment type="caution">
    <text evidence="1">The sequence shown here is derived from an EMBL/GenBank/DDBJ whole genome shotgun (WGS) entry which is preliminary data.</text>
</comment>
<accession>J5E7T0</accession>
<gene>
    <name evidence="1" type="ORF">MCOL_V220151</name>
</gene>
<dbReference type="EMBL" id="AFVW02000006">
    <property type="protein sequence ID" value="EJO87244.1"/>
    <property type="molecule type" value="Genomic_DNA"/>
</dbReference>
<name>J5E7T0_9MYCO</name>
<proteinExistence type="predicted"/>
<evidence type="ECO:0000313" key="1">
    <source>
        <dbReference type="EMBL" id="EJO87244.1"/>
    </source>
</evidence>
<evidence type="ECO:0000313" key="2">
    <source>
        <dbReference type="Proteomes" id="UP000006455"/>
    </source>
</evidence>
<protein>
    <submittedName>
        <fullName evidence="1">Uncharacterized protein</fullName>
    </submittedName>
</protein>
<dbReference type="eggNOG" id="ENOG5031JXJ">
    <property type="taxonomic scope" value="Bacteria"/>
</dbReference>
<dbReference type="STRING" id="1041522.GCA_002105755_00416"/>
<sequence length="133" mass="14285">MPPGTVLDLSDTIGGSNLGCDDNYTGPGPGPTEFSLFANVIGPAGVKPAELIARAGELWRSWGITVMERDGFEKPNQFGYFPDGYRIQIKAAYPPEYPPTIVATSPCFPGALRQDGLPVPKVIRQSPPTQPLR</sequence>
<reference evidence="1 2" key="1">
    <citation type="journal article" date="2011" name="J. Bacteriol.">
        <title>Genome sequence of the Mycobacterium colombiense type strain, CECT 3035.</title>
        <authorList>
            <person name="Gonzalez-Perez M."/>
            <person name="Murcia M.I."/>
            <person name="Landsman D."/>
            <person name="Jordan I.K."/>
            <person name="Marino-Ramirez L."/>
        </authorList>
    </citation>
    <scope>NUCLEOTIDE SEQUENCE [LARGE SCALE GENOMIC DNA]</scope>
    <source>
        <strain evidence="1 2">CECT 3035</strain>
    </source>
</reference>